<dbReference type="KEGG" id="malk:MalAC0309_1593"/>
<name>A0A0U5BP96_9MICO</name>
<feature type="transmembrane region" description="Helical" evidence="2">
    <location>
        <begin position="51"/>
        <end position="74"/>
    </location>
</feature>
<protein>
    <recommendedName>
        <fullName evidence="5">Holin</fullName>
    </recommendedName>
</protein>
<proteinExistence type="predicted"/>
<reference evidence="3 4" key="2">
    <citation type="submission" date="2016-01" db="EMBL/GenBank/DDBJ databases">
        <title>Microcella alkaliphila JAM AC0309 whole genome shotgun sequence.</title>
        <authorList>
            <person name="Kurata A."/>
            <person name="Hirose Y."/>
            <person name="Kishimoto N."/>
            <person name="Kobayashi T."/>
        </authorList>
    </citation>
    <scope>NUCLEOTIDE SEQUENCE [LARGE SCALE GENOMIC DNA]</scope>
    <source>
        <strain evidence="3 4">JAM AC0309</strain>
    </source>
</reference>
<keyword evidence="2" id="KW-0472">Membrane</keyword>
<evidence type="ECO:0000256" key="2">
    <source>
        <dbReference type="SAM" id="Phobius"/>
    </source>
</evidence>
<dbReference type="EMBL" id="AP017315">
    <property type="protein sequence ID" value="BAU32444.1"/>
    <property type="molecule type" value="Genomic_DNA"/>
</dbReference>
<feature type="transmembrane region" description="Helical" evidence="2">
    <location>
        <begin position="20"/>
        <end position="39"/>
    </location>
</feature>
<dbReference type="AlphaFoldDB" id="A0A0U5BP96"/>
<organism evidence="3 4">
    <name type="scientific">Microcella alkaliphila</name>
    <dbReference type="NCBI Taxonomy" id="279828"/>
    <lineage>
        <taxon>Bacteria</taxon>
        <taxon>Bacillati</taxon>
        <taxon>Actinomycetota</taxon>
        <taxon>Actinomycetes</taxon>
        <taxon>Micrococcales</taxon>
        <taxon>Microbacteriaceae</taxon>
        <taxon>Microcella</taxon>
    </lineage>
</organism>
<accession>A0A0U5BP96</accession>
<dbReference type="Proteomes" id="UP000218965">
    <property type="component" value="Chromosome"/>
</dbReference>
<evidence type="ECO:0000256" key="1">
    <source>
        <dbReference type="SAM" id="MobiDB-lite"/>
    </source>
</evidence>
<evidence type="ECO:0008006" key="5">
    <source>
        <dbReference type="Google" id="ProtNLM"/>
    </source>
</evidence>
<evidence type="ECO:0000313" key="3">
    <source>
        <dbReference type="EMBL" id="BAU32444.1"/>
    </source>
</evidence>
<dbReference type="RefSeq" id="WP_197702215.1">
    <property type="nucleotide sequence ID" value="NZ_AP017315.1"/>
</dbReference>
<evidence type="ECO:0000313" key="4">
    <source>
        <dbReference type="Proteomes" id="UP000218965"/>
    </source>
</evidence>
<sequence>MTTTTPTQVARPWRATLRTAAQTFLAVLLALVAIAPVVQEFVAEVAPGSPVLGFIAAASGVIAALAAAITRIMALEKVNDLLTRVGLGAAPKDAGTYSPGVSISDVPDQDTHRRLQQ</sequence>
<gene>
    <name evidence="3" type="ORF">MalAC0309_1593</name>
</gene>
<reference evidence="4" key="1">
    <citation type="submission" date="2015-12" db="EMBL/GenBank/DDBJ databases">
        <authorList>
            <person name="Shamseldin A."/>
            <person name="Moawad H."/>
            <person name="Abd El-Rahim W.M."/>
            <person name="Sadowsky M.J."/>
        </authorList>
    </citation>
    <scope>NUCLEOTIDE SEQUENCE [LARGE SCALE GENOMIC DNA]</scope>
    <source>
        <strain evidence="4">JAM AC0309</strain>
    </source>
</reference>
<keyword evidence="2" id="KW-1133">Transmembrane helix</keyword>
<keyword evidence="2" id="KW-0812">Transmembrane</keyword>
<feature type="region of interest" description="Disordered" evidence="1">
    <location>
        <begin position="89"/>
        <end position="117"/>
    </location>
</feature>